<accession>A0A9N8PAV8</accession>
<evidence type="ECO:0000259" key="1">
    <source>
        <dbReference type="Pfam" id="PF06032"/>
    </source>
</evidence>
<feature type="domain" description="S-Me-THD N-terminal" evidence="1">
    <location>
        <begin position="62"/>
        <end position="104"/>
    </location>
</feature>
<evidence type="ECO:0000313" key="2">
    <source>
        <dbReference type="EMBL" id="CAD0088405.1"/>
    </source>
</evidence>
<keyword evidence="3" id="KW-1185">Reference proteome</keyword>
<proteinExistence type="predicted"/>
<dbReference type="InterPro" id="IPR027479">
    <property type="entry name" value="S-Me-THD_N_sf"/>
</dbReference>
<dbReference type="Gene3D" id="3.40.1610.10">
    <property type="entry name" value="CV3147-like domain"/>
    <property type="match status" value="2"/>
</dbReference>
<organism evidence="2 3">
    <name type="scientific">Aureobasidium mustum</name>
    <dbReference type="NCBI Taxonomy" id="2773714"/>
    <lineage>
        <taxon>Eukaryota</taxon>
        <taxon>Fungi</taxon>
        <taxon>Dikarya</taxon>
        <taxon>Ascomycota</taxon>
        <taxon>Pezizomycotina</taxon>
        <taxon>Dothideomycetes</taxon>
        <taxon>Dothideomycetidae</taxon>
        <taxon>Dothideales</taxon>
        <taxon>Saccotheciaceae</taxon>
        <taxon>Aureobasidium</taxon>
    </lineage>
</organism>
<dbReference type="InterPro" id="IPR010318">
    <property type="entry name" value="S-Me-THD_N"/>
</dbReference>
<gene>
    <name evidence="2" type="ORF">AWRI4233_LOCUS1688</name>
</gene>
<comment type="caution">
    <text evidence="2">The sequence shown here is derived from an EMBL/GenBank/DDBJ whole genome shotgun (WGS) entry which is preliminary data.</text>
</comment>
<evidence type="ECO:0000313" key="3">
    <source>
        <dbReference type="Proteomes" id="UP000714618"/>
    </source>
</evidence>
<protein>
    <recommendedName>
        <fullName evidence="1">S-Me-THD N-terminal domain-containing protein</fullName>
    </recommendedName>
</protein>
<dbReference type="OrthoDB" id="5404895at2759"/>
<dbReference type="Pfam" id="PF06032">
    <property type="entry name" value="S-Me-THD_N"/>
    <property type="match status" value="2"/>
</dbReference>
<reference evidence="2" key="1">
    <citation type="submission" date="2020-06" db="EMBL/GenBank/DDBJ databases">
        <authorList>
            <person name="Onetto C."/>
        </authorList>
    </citation>
    <scope>NUCLEOTIDE SEQUENCE</scope>
</reference>
<dbReference type="SUPFAM" id="SSF160991">
    <property type="entry name" value="CV3147-like"/>
    <property type="match status" value="1"/>
</dbReference>
<feature type="domain" description="S-Me-THD N-terminal" evidence="1">
    <location>
        <begin position="2"/>
        <end position="45"/>
    </location>
</feature>
<dbReference type="EMBL" id="CAIJEO010000003">
    <property type="protein sequence ID" value="CAD0088405.1"/>
    <property type="molecule type" value="Genomic_DNA"/>
</dbReference>
<dbReference type="Proteomes" id="UP000714618">
    <property type="component" value="Unassembled WGS sequence"/>
</dbReference>
<dbReference type="AlphaFoldDB" id="A0A9N8PAV8"/>
<sequence>MDAQRGLYEMCDRKATAMIALEIGGGNGLQGMILGASSNMNLPTVGESISWYFVVFIDKSADGDWMGRAYPTKWQTTPVVFNERPCVFCPIATADGNGNLLYMPTAVSDLAVERIIRAALSQMGKFDPVFNRPTLGSY</sequence>
<name>A0A9N8PAV8_9PEZI</name>